<gene>
    <name evidence="2" type="ORF">DIT97_07380</name>
</gene>
<dbReference type="PANTHER" id="PTHR36966:SF1">
    <property type="entry name" value="REP-ASSOCIATED TYROSINE TRANSPOSASE"/>
    <property type="match status" value="1"/>
</dbReference>
<dbReference type="InterPro" id="IPR052715">
    <property type="entry name" value="RAYT_transposase"/>
</dbReference>
<organism evidence="2 3">
    <name type="scientific">Gimesia maris</name>
    <dbReference type="NCBI Taxonomy" id="122"/>
    <lineage>
        <taxon>Bacteria</taxon>
        <taxon>Pseudomonadati</taxon>
        <taxon>Planctomycetota</taxon>
        <taxon>Planctomycetia</taxon>
        <taxon>Planctomycetales</taxon>
        <taxon>Planctomycetaceae</taxon>
        <taxon>Gimesia</taxon>
    </lineage>
</organism>
<comment type="caution">
    <text evidence="2">The sequence shown here is derived from an EMBL/GenBank/DDBJ whole genome shotgun (WGS) entry which is preliminary data.</text>
</comment>
<accession>A0A3D3R449</accession>
<feature type="domain" description="Transposase IS200-like" evidence="1">
    <location>
        <begin position="9"/>
        <end position="134"/>
    </location>
</feature>
<name>A0A3D3R449_9PLAN</name>
<dbReference type="SUPFAM" id="SSF143422">
    <property type="entry name" value="Transposase IS200-like"/>
    <property type="match status" value="1"/>
</dbReference>
<dbReference type="EMBL" id="DQAY01000045">
    <property type="protein sequence ID" value="HCO22872.1"/>
    <property type="molecule type" value="Genomic_DNA"/>
</dbReference>
<dbReference type="InterPro" id="IPR036515">
    <property type="entry name" value="Transposase_17_sf"/>
</dbReference>
<evidence type="ECO:0000259" key="1">
    <source>
        <dbReference type="SMART" id="SM01321"/>
    </source>
</evidence>
<protein>
    <recommendedName>
        <fullName evidence="1">Transposase IS200-like domain-containing protein</fullName>
    </recommendedName>
</protein>
<dbReference type="PANTHER" id="PTHR36966">
    <property type="entry name" value="REP-ASSOCIATED TYROSINE TRANSPOSASE"/>
    <property type="match status" value="1"/>
</dbReference>
<dbReference type="GO" id="GO:0004803">
    <property type="term" value="F:transposase activity"/>
    <property type="evidence" value="ECO:0007669"/>
    <property type="project" value="InterPro"/>
</dbReference>
<reference evidence="2 3" key="1">
    <citation type="journal article" date="2018" name="Nat. Biotechnol.">
        <title>A standardized bacterial taxonomy based on genome phylogeny substantially revises the tree of life.</title>
        <authorList>
            <person name="Parks D.H."/>
            <person name="Chuvochina M."/>
            <person name="Waite D.W."/>
            <person name="Rinke C."/>
            <person name="Skarshewski A."/>
            <person name="Chaumeil P.A."/>
            <person name="Hugenholtz P."/>
        </authorList>
    </citation>
    <scope>NUCLEOTIDE SEQUENCE [LARGE SCALE GENOMIC DNA]</scope>
    <source>
        <strain evidence="2">UBA9375</strain>
    </source>
</reference>
<dbReference type="GO" id="GO:0043565">
    <property type="term" value="F:sequence-specific DNA binding"/>
    <property type="evidence" value="ECO:0007669"/>
    <property type="project" value="TreeGrafter"/>
</dbReference>
<dbReference type="SMART" id="SM01321">
    <property type="entry name" value="Y1_Tnp"/>
    <property type="match status" value="1"/>
</dbReference>
<dbReference type="InterPro" id="IPR002686">
    <property type="entry name" value="Transposase_17"/>
</dbReference>
<evidence type="ECO:0000313" key="3">
    <source>
        <dbReference type="Proteomes" id="UP000263642"/>
    </source>
</evidence>
<evidence type="ECO:0000313" key="2">
    <source>
        <dbReference type="EMBL" id="HCO22872.1"/>
    </source>
</evidence>
<dbReference type="NCBIfam" id="NF047646">
    <property type="entry name" value="REP_Tyr_transpos"/>
    <property type="match status" value="1"/>
</dbReference>
<dbReference type="GO" id="GO:0006313">
    <property type="term" value="P:DNA transposition"/>
    <property type="evidence" value="ECO:0007669"/>
    <property type="project" value="InterPro"/>
</dbReference>
<dbReference type="AlphaFoldDB" id="A0A3D3R449"/>
<sequence>MNKRINFDDQRYVHFITFSCYGNRTCLDHDDAKRRVLGALNHEILRHSATCVGFVIMPDHVHSLIWFKEPGELSAFIRDWKRSSSRSIKQFLQNHSEYAKNFQSADPLWQKRYYSFEIETEEKIEEKLTYMHMNPVKKGLVENIMDWRWSSARYYVSGKSVGVPIGWPRM</sequence>
<dbReference type="Gene3D" id="3.30.70.1290">
    <property type="entry name" value="Transposase IS200-like"/>
    <property type="match status" value="1"/>
</dbReference>
<dbReference type="Proteomes" id="UP000263642">
    <property type="component" value="Unassembled WGS sequence"/>
</dbReference>
<dbReference type="Pfam" id="PF01797">
    <property type="entry name" value="Y1_Tnp"/>
    <property type="match status" value="1"/>
</dbReference>
<proteinExistence type="predicted"/>